<dbReference type="GO" id="GO:0047605">
    <property type="term" value="F:acetolactate decarboxylase activity"/>
    <property type="evidence" value="ECO:0007669"/>
    <property type="project" value="UniProtKB-UniRule"/>
</dbReference>
<organism evidence="11 12">
    <name type="scientific">Desulfoferula mesophila</name>
    <dbReference type="NCBI Taxonomy" id="3058419"/>
    <lineage>
        <taxon>Bacteria</taxon>
        <taxon>Pseudomonadati</taxon>
        <taxon>Thermodesulfobacteriota</taxon>
        <taxon>Desulfarculia</taxon>
        <taxon>Desulfarculales</taxon>
        <taxon>Desulfarculaceae</taxon>
        <taxon>Desulfoferula</taxon>
    </lineage>
</organism>
<dbReference type="PIRSF" id="PIRSF001332">
    <property type="entry name" value="Acetolac_decarb"/>
    <property type="match status" value="1"/>
</dbReference>
<dbReference type="CDD" id="cd17299">
    <property type="entry name" value="acetolactate_decarboxylase"/>
    <property type="match status" value="1"/>
</dbReference>
<evidence type="ECO:0000313" key="11">
    <source>
        <dbReference type="EMBL" id="BEQ17108.1"/>
    </source>
</evidence>
<dbReference type="Gene3D" id="3.30.1330.80">
    <property type="entry name" value="Hypothetical protein, similar to alpha- acetolactate decarboxylase, domain 2"/>
    <property type="match status" value="2"/>
</dbReference>
<dbReference type="SUPFAM" id="SSF117856">
    <property type="entry name" value="AF0104/ALDC/Ptd012-like"/>
    <property type="match status" value="1"/>
</dbReference>
<evidence type="ECO:0000256" key="8">
    <source>
        <dbReference type="ARBA" id="ARBA00023239"/>
    </source>
</evidence>
<comment type="similarity">
    <text evidence="3 9">Belongs to the alpha-acetolactate decarboxylase family.</text>
</comment>
<keyword evidence="8 9" id="KW-0456">Lyase</keyword>
<name>A0AAU9EJ67_9BACT</name>
<gene>
    <name evidence="11" type="primary">alsD</name>
    <name evidence="11" type="ORF">FAK_41740</name>
</gene>
<dbReference type="NCBIfam" id="TIGR01252">
    <property type="entry name" value="acetolac_decarb"/>
    <property type="match status" value="1"/>
</dbReference>
<proteinExistence type="inferred from homology"/>
<keyword evidence="12" id="KW-1185">Reference proteome</keyword>
<evidence type="ECO:0000256" key="2">
    <source>
        <dbReference type="ARBA" id="ARBA00005170"/>
    </source>
</evidence>
<dbReference type="PANTHER" id="PTHR35524">
    <property type="entry name" value="ALPHA-ACETOLACTATE DECARBOXYLASE"/>
    <property type="match status" value="1"/>
</dbReference>
<evidence type="ECO:0000256" key="3">
    <source>
        <dbReference type="ARBA" id="ARBA00007106"/>
    </source>
</evidence>
<comment type="catalytic activity">
    <reaction evidence="1 9">
        <text>(2S)-2-acetolactate + H(+) = (R)-acetoin + CO2</text>
        <dbReference type="Rhea" id="RHEA:21580"/>
        <dbReference type="ChEBI" id="CHEBI:15378"/>
        <dbReference type="ChEBI" id="CHEBI:15686"/>
        <dbReference type="ChEBI" id="CHEBI:16526"/>
        <dbReference type="ChEBI" id="CHEBI:58476"/>
        <dbReference type="EC" id="4.1.1.5"/>
    </reaction>
</comment>
<evidence type="ECO:0000256" key="1">
    <source>
        <dbReference type="ARBA" id="ARBA00001784"/>
    </source>
</evidence>
<evidence type="ECO:0000256" key="10">
    <source>
        <dbReference type="SAM" id="SignalP"/>
    </source>
</evidence>
<evidence type="ECO:0000256" key="9">
    <source>
        <dbReference type="PIRNR" id="PIRNR001332"/>
    </source>
</evidence>
<evidence type="ECO:0000256" key="5">
    <source>
        <dbReference type="ARBA" id="ARBA00020164"/>
    </source>
</evidence>
<dbReference type="GO" id="GO:0045151">
    <property type="term" value="P:acetoin biosynthetic process"/>
    <property type="evidence" value="ECO:0007669"/>
    <property type="project" value="UniProtKB-UniRule"/>
</dbReference>
<sequence>MRAGRLAAALLISLILALPALAGGPGRETLYQVSLLDALLAGDYYGSMSVGELLTHGDLGLGTFQDLDGEMVVSGGVAYRIDMQGLPHAMAPATLTPFAQVTFFDPDLTLTPPAGLDFAGLKKWLAARLPSPNLFYALRVTGRFAAVKARSVPAQKPPYPPLLDVVKHQAVFDWTQVDGELVGFISPAYAKGTGAPGWHLHFLSADKTKGGHLLAATLGQVKVEVDLTPNLSIALPTSGPFLSMDLERDREKALHAVEQGKK</sequence>
<keyword evidence="7 9" id="KW-0005">Acetoin biosynthesis</keyword>
<evidence type="ECO:0000256" key="4">
    <source>
        <dbReference type="ARBA" id="ARBA00013204"/>
    </source>
</evidence>
<feature type="chain" id="PRO_5043998113" description="Alpha-acetolactate decarboxylase" evidence="10">
    <location>
        <begin position="23"/>
        <end position="262"/>
    </location>
</feature>
<dbReference type="EMBL" id="AP028679">
    <property type="protein sequence ID" value="BEQ17108.1"/>
    <property type="molecule type" value="Genomic_DNA"/>
</dbReference>
<keyword evidence="10" id="KW-0732">Signal</keyword>
<dbReference type="AlphaFoldDB" id="A0AAU9EJ67"/>
<evidence type="ECO:0000256" key="7">
    <source>
        <dbReference type="ARBA" id="ARBA00023061"/>
    </source>
</evidence>
<reference evidence="12" key="1">
    <citation type="journal article" date="2023" name="Arch. Microbiol.">
        <title>Desulfoferula mesophilus gen. nov. sp. nov., a mesophilic sulfate-reducing bacterium isolated from a brackish lake sediment.</title>
        <authorList>
            <person name="Watanabe T."/>
            <person name="Yabe T."/>
            <person name="Tsuji J.M."/>
            <person name="Fukui M."/>
        </authorList>
    </citation>
    <scope>NUCLEOTIDE SEQUENCE [LARGE SCALE GENOMIC DNA]</scope>
    <source>
        <strain evidence="12">12FAK</strain>
    </source>
</reference>
<protein>
    <recommendedName>
        <fullName evidence="5 9">Alpha-acetolactate decarboxylase</fullName>
        <ecNumber evidence="4 9">4.1.1.5</ecNumber>
    </recommendedName>
</protein>
<evidence type="ECO:0000256" key="6">
    <source>
        <dbReference type="ARBA" id="ARBA00022793"/>
    </source>
</evidence>
<dbReference type="RefSeq" id="WP_338603902.1">
    <property type="nucleotide sequence ID" value="NZ_AP028679.1"/>
</dbReference>
<dbReference type="Proteomes" id="UP001366166">
    <property type="component" value="Chromosome"/>
</dbReference>
<dbReference type="EC" id="4.1.1.5" evidence="4 9"/>
<accession>A0AAU9EJ67</accession>
<feature type="signal peptide" evidence="10">
    <location>
        <begin position="1"/>
        <end position="22"/>
    </location>
</feature>
<keyword evidence="6 9" id="KW-0210">Decarboxylase</keyword>
<dbReference type="KEGG" id="dmp:FAK_41740"/>
<dbReference type="PANTHER" id="PTHR35524:SF1">
    <property type="entry name" value="ALPHA-ACETOLACTATE DECARBOXYLASE"/>
    <property type="match status" value="1"/>
</dbReference>
<dbReference type="InterPro" id="IPR005128">
    <property type="entry name" value="Acetolactate_a_deCO2ase"/>
</dbReference>
<comment type="pathway">
    <text evidence="2 9">Polyol metabolism; (R,R)-butane-2,3-diol biosynthesis; (R,R)-butane-2,3-diol from pyruvate: step 2/3.</text>
</comment>
<dbReference type="Pfam" id="PF03306">
    <property type="entry name" value="AAL_decarboxy"/>
    <property type="match status" value="1"/>
</dbReference>
<evidence type="ECO:0000313" key="12">
    <source>
        <dbReference type="Proteomes" id="UP001366166"/>
    </source>
</evidence>